<evidence type="ECO:0000256" key="3">
    <source>
        <dbReference type="ARBA" id="ARBA00022764"/>
    </source>
</evidence>
<dbReference type="EMBL" id="MFKF01000114">
    <property type="protein sequence ID" value="OGG54036.1"/>
    <property type="molecule type" value="Genomic_DNA"/>
</dbReference>
<accession>A0A1F6CXY6</accession>
<dbReference type="Pfam" id="PF07940">
    <property type="entry name" value="Hepar_II_III_C"/>
    <property type="match status" value="1"/>
</dbReference>
<dbReference type="InterPro" id="IPR012480">
    <property type="entry name" value="Hepar_II_III_C"/>
</dbReference>
<feature type="domain" description="Heparinase II/III-like C-terminal" evidence="5">
    <location>
        <begin position="417"/>
        <end position="586"/>
    </location>
</feature>
<dbReference type="GO" id="GO:0042597">
    <property type="term" value="C:periplasmic space"/>
    <property type="evidence" value="ECO:0007669"/>
    <property type="project" value="UniProtKB-SubCell"/>
</dbReference>
<evidence type="ECO:0000256" key="4">
    <source>
        <dbReference type="ARBA" id="ARBA00023239"/>
    </source>
</evidence>
<evidence type="ECO:0000259" key="6">
    <source>
        <dbReference type="Pfam" id="PF16889"/>
    </source>
</evidence>
<evidence type="ECO:0000256" key="1">
    <source>
        <dbReference type="ARBA" id="ARBA00004418"/>
    </source>
</evidence>
<dbReference type="GO" id="GO:0016829">
    <property type="term" value="F:lyase activity"/>
    <property type="evidence" value="ECO:0007669"/>
    <property type="project" value="UniProtKB-KW"/>
</dbReference>
<dbReference type="SUPFAM" id="SSF48230">
    <property type="entry name" value="Chondroitin AC/alginate lyase"/>
    <property type="match status" value="1"/>
</dbReference>
<dbReference type="InterPro" id="IPR031680">
    <property type="entry name" value="Hepar_II_III_N"/>
</dbReference>
<comment type="subcellular location">
    <subcellularLocation>
        <location evidence="1">Periplasm</location>
    </subcellularLocation>
</comment>
<feature type="non-terminal residue" evidence="7">
    <location>
        <position position="1"/>
    </location>
</feature>
<keyword evidence="2" id="KW-0732">Signal</keyword>
<proteinExistence type="predicted"/>
<evidence type="ECO:0000259" key="5">
    <source>
        <dbReference type="Pfam" id="PF07940"/>
    </source>
</evidence>
<name>A0A1F6CXY6_HANXR</name>
<dbReference type="Proteomes" id="UP000178606">
    <property type="component" value="Unassembled WGS sequence"/>
</dbReference>
<dbReference type="InterPro" id="IPR008929">
    <property type="entry name" value="Chondroitin_lyas"/>
</dbReference>
<evidence type="ECO:0000256" key="2">
    <source>
        <dbReference type="ARBA" id="ARBA00022729"/>
    </source>
</evidence>
<dbReference type="Gene3D" id="2.70.98.70">
    <property type="match status" value="1"/>
</dbReference>
<dbReference type="AlphaFoldDB" id="A0A1F6CXY6"/>
<comment type="caution">
    <text evidence="7">The sequence shown here is derived from an EMBL/GenBank/DDBJ whole genome shotgun (WGS) entry which is preliminary data.</text>
</comment>
<evidence type="ECO:0000313" key="8">
    <source>
        <dbReference type="Proteomes" id="UP000178606"/>
    </source>
</evidence>
<dbReference type="PANTHER" id="PTHR39210">
    <property type="entry name" value="HEPARIN-SULFATE LYASE"/>
    <property type="match status" value="1"/>
</dbReference>
<dbReference type="PANTHER" id="PTHR39210:SF1">
    <property type="entry name" value="HEPARIN-SULFATE LYASE"/>
    <property type="match status" value="1"/>
</dbReference>
<organism evidence="7 8">
    <name type="scientific">Handelsmanbacteria sp. (strain RIFCSPLOWO2_12_FULL_64_10)</name>
    <dbReference type="NCBI Taxonomy" id="1817868"/>
    <lineage>
        <taxon>Bacteria</taxon>
        <taxon>Candidatus Handelsmaniibacteriota</taxon>
    </lineage>
</organism>
<keyword evidence="4" id="KW-0456">Lyase</keyword>
<feature type="domain" description="Heparin-sulfate lyase N-terminal" evidence="6">
    <location>
        <begin position="148"/>
        <end position="384"/>
    </location>
</feature>
<sequence>GLVEDDGYHFNAIASPRGGNLWEGWREFRFPAECFYTKGIPPRDWSGTKGATITLPKGGRIRNARLIQREIAQGPRMTDEALVAALDLDRCLEAARAATTLPDKLREVAKYFRTVAFDRRLVDIRTPSQSDREEAGRVLAGQIMGHDWSQGIDWQANPRGYIEWSIRIHYLPYLRPLMSAWWETQDARYANGVERFVTDWMRCNPVPYGVRAGGLAWGHSLVGATRPFSSIVEAFCVLCACPKTEDRSILDMLKSFYEHQMYLLQFQSFPPSNKTIAEGRTITALGCAFPEFREAASWREEGERRLLDDLRVQVLPDGASYELTPGYQMAIASWFLEAFEVARKFNHPLGPELEAGIRRMYDWLVAVTRPDFSRPSVSDAGSTDSKYGGSIERPGRVLDSPSAVWVGTEGKEGTAPGYASIALRDSGYFVLRSGWDRDARYLLFEGGPFGRFHQHEDMLSIDVYAFGVPFIVDPGITSYFPNPWTTFYRTTAAHNTVLVDGRGQIRRRQTIPEWVESARGRTVWRSDDRSDVAVATYNAAYDGLEAQVSHRRAVMFVKPDYFIVFDELSGEGTRTYEALFHFMPYRVLIDPNTKAVRTGRMGAANLEILPLTPMGVRLVCGQNEPVQGWLALGGQDVPAPVAIYRKKTPLPFRTGYIITPFGADRVTAGAAAKVSRRGDRWTVRITRADGKMDKIEMDWASGQGPVLL</sequence>
<dbReference type="Pfam" id="PF16889">
    <property type="entry name" value="Hepar_II_III_N"/>
    <property type="match status" value="1"/>
</dbReference>
<keyword evidence="3" id="KW-0574">Periplasm</keyword>
<gene>
    <name evidence="7" type="ORF">A3F84_06270</name>
</gene>
<protein>
    <submittedName>
        <fullName evidence="7">Uncharacterized protein</fullName>
    </submittedName>
</protein>
<reference evidence="7 8" key="1">
    <citation type="journal article" date="2016" name="Nat. Commun.">
        <title>Thousands of microbial genomes shed light on interconnected biogeochemical processes in an aquifer system.</title>
        <authorList>
            <person name="Anantharaman K."/>
            <person name="Brown C.T."/>
            <person name="Hug L.A."/>
            <person name="Sharon I."/>
            <person name="Castelle C.J."/>
            <person name="Probst A.J."/>
            <person name="Thomas B.C."/>
            <person name="Singh A."/>
            <person name="Wilkins M.J."/>
            <person name="Karaoz U."/>
            <person name="Brodie E.L."/>
            <person name="Williams K.H."/>
            <person name="Hubbard S.S."/>
            <person name="Banfield J.F."/>
        </authorList>
    </citation>
    <scope>NUCLEOTIDE SEQUENCE [LARGE SCALE GENOMIC DNA]</scope>
    <source>
        <strain evidence="8">RIFCSPLOWO2_12_FULL_64_10</strain>
    </source>
</reference>
<dbReference type="Gene3D" id="1.50.10.100">
    <property type="entry name" value="Chondroitin AC/alginate lyase"/>
    <property type="match status" value="1"/>
</dbReference>
<evidence type="ECO:0000313" key="7">
    <source>
        <dbReference type="EMBL" id="OGG54036.1"/>
    </source>
</evidence>